<feature type="compositionally biased region" description="Polar residues" evidence="1">
    <location>
        <begin position="621"/>
        <end position="643"/>
    </location>
</feature>
<feature type="compositionally biased region" description="Polar residues" evidence="1">
    <location>
        <begin position="1589"/>
        <end position="1601"/>
    </location>
</feature>
<accession>A0A2V1DPZ1</accession>
<feature type="compositionally biased region" description="Pro residues" evidence="1">
    <location>
        <begin position="1077"/>
        <end position="1088"/>
    </location>
</feature>
<keyword evidence="3" id="KW-1185">Reference proteome</keyword>
<feature type="region of interest" description="Disordered" evidence="1">
    <location>
        <begin position="1470"/>
        <end position="1530"/>
    </location>
</feature>
<feature type="region of interest" description="Disordered" evidence="1">
    <location>
        <begin position="1543"/>
        <end position="1693"/>
    </location>
</feature>
<feature type="compositionally biased region" description="Polar residues" evidence="1">
    <location>
        <begin position="1512"/>
        <end position="1524"/>
    </location>
</feature>
<proteinExistence type="predicted"/>
<evidence type="ECO:0000313" key="2">
    <source>
        <dbReference type="EMBL" id="PVI00171.1"/>
    </source>
</evidence>
<name>A0A2V1DPZ1_9PLEO</name>
<feature type="compositionally biased region" description="Low complexity" evidence="1">
    <location>
        <begin position="1145"/>
        <end position="1185"/>
    </location>
</feature>
<feature type="compositionally biased region" description="Polar residues" evidence="1">
    <location>
        <begin position="1275"/>
        <end position="1311"/>
    </location>
</feature>
<feature type="compositionally biased region" description="Polar residues" evidence="1">
    <location>
        <begin position="549"/>
        <end position="562"/>
    </location>
</feature>
<feature type="region of interest" description="Disordered" evidence="1">
    <location>
        <begin position="866"/>
        <end position="950"/>
    </location>
</feature>
<feature type="compositionally biased region" description="Basic residues" evidence="1">
    <location>
        <begin position="20"/>
        <end position="36"/>
    </location>
</feature>
<feature type="compositionally biased region" description="Polar residues" evidence="1">
    <location>
        <begin position="490"/>
        <end position="509"/>
    </location>
</feature>
<feature type="region of interest" description="Disordered" evidence="1">
    <location>
        <begin position="1072"/>
        <end position="1097"/>
    </location>
</feature>
<feature type="compositionally biased region" description="Polar residues" evidence="1">
    <location>
        <begin position="775"/>
        <end position="786"/>
    </location>
</feature>
<evidence type="ECO:0000313" key="3">
    <source>
        <dbReference type="Proteomes" id="UP000244855"/>
    </source>
</evidence>
<feature type="compositionally biased region" description="Polar residues" evidence="1">
    <location>
        <begin position="672"/>
        <end position="686"/>
    </location>
</feature>
<feature type="region of interest" description="Disordered" evidence="1">
    <location>
        <begin position="980"/>
        <end position="1044"/>
    </location>
</feature>
<feature type="compositionally biased region" description="Basic and acidic residues" evidence="1">
    <location>
        <begin position="1728"/>
        <end position="1773"/>
    </location>
</feature>
<feature type="compositionally biased region" description="Low complexity" evidence="1">
    <location>
        <begin position="1602"/>
        <end position="1611"/>
    </location>
</feature>
<feature type="region of interest" description="Disordered" evidence="1">
    <location>
        <begin position="1"/>
        <end position="39"/>
    </location>
</feature>
<evidence type="ECO:0000256" key="1">
    <source>
        <dbReference type="SAM" id="MobiDB-lite"/>
    </source>
</evidence>
<protein>
    <submittedName>
        <fullName evidence="2">Uncharacterized protein</fullName>
    </submittedName>
</protein>
<feature type="compositionally biased region" description="Low complexity" evidence="1">
    <location>
        <begin position="1708"/>
        <end position="1722"/>
    </location>
</feature>
<feature type="region of interest" description="Disordered" evidence="1">
    <location>
        <begin position="50"/>
        <end position="69"/>
    </location>
</feature>
<feature type="region of interest" description="Disordered" evidence="1">
    <location>
        <begin position="1252"/>
        <end position="1318"/>
    </location>
</feature>
<dbReference type="STRING" id="97972.A0A2V1DPZ1"/>
<feature type="region of interest" description="Disordered" evidence="1">
    <location>
        <begin position="1706"/>
        <end position="1839"/>
    </location>
</feature>
<gene>
    <name evidence="2" type="ORF">DM02DRAFT_400044</name>
</gene>
<dbReference type="EMBL" id="KZ805377">
    <property type="protein sequence ID" value="PVI00171.1"/>
    <property type="molecule type" value="Genomic_DNA"/>
</dbReference>
<feature type="region of interest" description="Disordered" evidence="1">
    <location>
        <begin position="422"/>
        <end position="587"/>
    </location>
</feature>
<feature type="compositionally biased region" description="Low complexity" evidence="1">
    <location>
        <begin position="527"/>
        <end position="548"/>
    </location>
</feature>
<feature type="compositionally biased region" description="Polar residues" evidence="1">
    <location>
        <begin position="578"/>
        <end position="587"/>
    </location>
</feature>
<sequence>MSVIETTPTDSPLRREDKKARRRFSSPFHRSSRSRSRPSSIILPSSFLFDFSNSNTPKDTPPRETPSVLSESLLSNFTYQAPDEWDVVPEEKTTPAASAGGPRLDGNNKLIAPTPERLGVLPSPAKSAYSFLPHDREDDNVPPIPRIPSQRLIESVVRYSTPELEKWQADTQSLIHPAFREREGYGYGYGNDNGNNGEVGEEQEAIPAERHDSLANAIGRVSPAVSSVGADRLSLDEGVSEGEPLVHVHDGQPDGFLQLRERRHLSMGDVSPMFPPANLELGGSDEASQLRLTPAAFRAAYETELIGGDVSPISRQAASDAEDSEAEGQLQVQLQGSAMDKTKPPTQMTWPGVVVEPAPSLSASPLPSHAHAVAPGQGLDMDDAEALTPRAAEDSEQRPRFTERLSATRLQVVHAQQYFAPSHSQSSFETLDQDTDGSAFGDNPLDDDLHPVPPLQPLALNPKGHRGQPPSVAPPQQPKQQTSPPVVISITKSPALTNPAASVKTNPAPQQLPPTETPPNANKQPESMLSRLSSMVSSDSASVSPLSSQGHPSSPPSVNRQHAVSPAKLSRTPAQIVEEQTPQLNGTAASHYDFDLYADQDGVVKGVRDESGQPLRIASPDISTNMQHQPQAGRSNTPGTQPVTPKPTEEDSPRYSEERPMSFVSGPRDSNGRPQDQINRPNSASSERGEALLRRTPQSTSSNGVAYAASPLGQQVQRTTEQPNQYPVRSQNHDDVPTSNDPRLDGQLSPPGPTIPHTSNSSVSPDRLGPPLNHGQYQLRQGQDVSNGHAPNVQDSRLMRDPRLIVEAQMRAARLGQNFPPDARLQGQNVQPNAAIPSHLSGATQYSQQGFDQQMMVQHLTDPRFHQGQQQNFGSPYAQPTSNPPKKEEKPSSRPKLPSVFKSLGKAHATTPSPPPQQALQPPQPDDRRRSASGASSHGSGRGSASQQSYVGELPEHIGAKKERKSGTFSLFPSRPESLGTASHFSHDSTHAQPAESRFNLTSPDLPPNFAQVGIPPQRPPTGSFPESRPSQDPRFSVVSSPEPVKKKRFSALGNLFSRNKEDKKALKAKKHNTLPPMQPGQPWPPQQPQQQLVRPQHQNLRYEQPPSGRPFPGMQIAPAPIVSPISPQGVPSQTIHQQAMQPLPPGMQQQLHQPYQQQISQGYPQQQLSQPTHTQVQQQQLPLQEGSAYNETQRRAEQHQSNMTMSQRPPENIGVTGIPLNHQHQSVNWSGGTAQPPLGEYYISETQLPDHRQGISQQQIFHPSQQQQQQQQQRAPATQPSNIQNPHTHQSAACDPNNTFPDTQRHNNPTADEPRYDTPAIPAAYAQVSGAYVSPNVEEPPPPPNAQSRDRHASLGYYNRQPSEPQLHPLSPQISAITQAPTNRHNSDTSSVSLISPISNSPPNIANPIPMQSQKPQNPRMSSITEQSHAERTWNLNLPEGATEQEIVRAHQKQYIEQQLLAQEQLYAERTGRSPSPRSHTTQSPSPRPGQQQFPHPLSQNGGFRELMPRSSPQPYPRTQQTLHPRASSDMLDPEKEMLARNAAQNASTPGRTPTPTSYPHSPSPDSVHVPSPRNHVPSPQPSPVPSNANATHGSISRTLSSQQVQSPQSLYHVHQQSPRYEEHVAPDEQYWPPAPHETQHQESNYEHSPPADQPPPYSGPALPTDGMEKDRQDRHRPPNIVTNTNGPQGRYMERQRQISVGMLQHPQPASMAASPSPSSADMGAESLRRQLLHQEETERQELLRRAQTQREESIRERQERTRARERARALERSVSGGGRVPSLKNDIGSTRATGSGWERRSGSTSRPVFELSAEDDEPVMRATSFPGQEWVPTWNEE</sequence>
<feature type="region of interest" description="Disordered" evidence="1">
    <location>
        <begin position="82"/>
        <end position="146"/>
    </location>
</feature>
<feature type="compositionally biased region" description="Low complexity" evidence="1">
    <location>
        <begin position="1258"/>
        <end position="1274"/>
    </location>
</feature>
<feature type="compositionally biased region" description="Polar residues" evidence="1">
    <location>
        <begin position="1200"/>
        <end position="1210"/>
    </location>
</feature>
<feature type="compositionally biased region" description="Low complexity" evidence="1">
    <location>
        <begin position="1555"/>
        <end position="1574"/>
    </location>
</feature>
<feature type="compositionally biased region" description="Polar residues" evidence="1">
    <location>
        <begin position="1"/>
        <end position="10"/>
    </location>
</feature>
<feature type="compositionally biased region" description="Polar residues" evidence="1">
    <location>
        <begin position="712"/>
        <end position="730"/>
    </location>
</feature>
<feature type="region of interest" description="Disordered" evidence="1">
    <location>
        <begin position="605"/>
        <end position="800"/>
    </location>
</feature>
<feature type="compositionally biased region" description="Basic and acidic residues" evidence="1">
    <location>
        <begin position="1668"/>
        <end position="1678"/>
    </location>
</feature>
<dbReference type="OrthoDB" id="5151921at2759"/>
<reference evidence="2 3" key="1">
    <citation type="journal article" date="2018" name="Sci. Rep.">
        <title>Comparative genomics provides insights into the lifestyle and reveals functional heterogeneity of dark septate endophytic fungi.</title>
        <authorList>
            <person name="Knapp D.G."/>
            <person name="Nemeth J.B."/>
            <person name="Barry K."/>
            <person name="Hainaut M."/>
            <person name="Henrissat B."/>
            <person name="Johnson J."/>
            <person name="Kuo A."/>
            <person name="Lim J.H.P."/>
            <person name="Lipzen A."/>
            <person name="Nolan M."/>
            <person name="Ohm R.A."/>
            <person name="Tamas L."/>
            <person name="Grigoriev I.V."/>
            <person name="Spatafora J.W."/>
            <person name="Nagy L.G."/>
            <person name="Kovacs G.M."/>
        </authorList>
    </citation>
    <scope>NUCLEOTIDE SEQUENCE [LARGE SCALE GENOMIC DNA]</scope>
    <source>
        <strain evidence="2 3">DSE2036</strain>
    </source>
</reference>
<dbReference type="Proteomes" id="UP000244855">
    <property type="component" value="Unassembled WGS sequence"/>
</dbReference>
<feature type="region of interest" description="Disordered" evidence="1">
    <location>
        <begin position="1145"/>
        <end position="1234"/>
    </location>
</feature>
<feature type="compositionally biased region" description="Polar residues" evidence="1">
    <location>
        <begin position="1474"/>
        <end position="1503"/>
    </location>
</feature>
<feature type="compositionally biased region" description="Low complexity" evidence="1">
    <location>
        <begin position="932"/>
        <end position="946"/>
    </location>
</feature>
<feature type="compositionally biased region" description="Polar residues" evidence="1">
    <location>
        <begin position="1223"/>
        <end position="1234"/>
    </location>
</feature>
<organism evidence="2 3">
    <name type="scientific">Periconia macrospinosa</name>
    <dbReference type="NCBI Taxonomy" id="97972"/>
    <lineage>
        <taxon>Eukaryota</taxon>
        <taxon>Fungi</taxon>
        <taxon>Dikarya</taxon>
        <taxon>Ascomycota</taxon>
        <taxon>Pezizomycotina</taxon>
        <taxon>Dothideomycetes</taxon>
        <taxon>Pleosporomycetidae</taxon>
        <taxon>Pleosporales</taxon>
        <taxon>Massarineae</taxon>
        <taxon>Periconiaceae</taxon>
        <taxon>Periconia</taxon>
    </lineage>
</organism>
<feature type="compositionally biased region" description="Basic and acidic residues" evidence="1">
    <location>
        <begin position="647"/>
        <end position="660"/>
    </location>
</feature>
<feature type="compositionally biased region" description="Polar residues" evidence="1">
    <location>
        <begin position="1544"/>
        <end position="1553"/>
    </location>
</feature>